<evidence type="ECO:0000313" key="1">
    <source>
        <dbReference type="EMBL" id="CZW53942.1"/>
    </source>
</evidence>
<organism evidence="1 2">
    <name type="scientific">Enterobacter hormaechei</name>
    <dbReference type="NCBI Taxonomy" id="158836"/>
    <lineage>
        <taxon>Bacteria</taxon>
        <taxon>Pseudomonadati</taxon>
        <taxon>Pseudomonadota</taxon>
        <taxon>Gammaproteobacteria</taxon>
        <taxon>Enterobacterales</taxon>
        <taxon>Enterobacteriaceae</taxon>
        <taxon>Enterobacter</taxon>
        <taxon>Enterobacter cloacae complex</taxon>
    </lineage>
</organism>
<name>A0A822WDS8_9ENTR</name>
<reference evidence="1 2" key="1">
    <citation type="submission" date="2016-03" db="EMBL/GenBank/DDBJ databases">
        <authorList>
            <consortium name="Pathogen Informatics"/>
        </authorList>
    </citation>
    <scope>NUCLEOTIDE SEQUENCE [LARGE SCALE GENOMIC DNA]</scope>
    <source>
        <strain evidence="2">e1424</strain>
    </source>
</reference>
<sequence>MGQLVNGVGVGDEIVDGHLRHGGIHQPNAVRAAAVARHVADGGRHGDIAIAQRANVGGRHVQLPATVRLDRGLVRFTIQRHGDRLARFSGCAAAEHQILLRFCRINDVVVGQVIKRNGWRLRIDDHHA</sequence>
<evidence type="ECO:0000313" key="2">
    <source>
        <dbReference type="Proteomes" id="UP000076205"/>
    </source>
</evidence>
<protein>
    <submittedName>
        <fullName evidence="1">Uncharacterized protein</fullName>
    </submittedName>
</protein>
<proteinExistence type="predicted"/>
<dbReference type="Proteomes" id="UP000076205">
    <property type="component" value="Unassembled WGS sequence"/>
</dbReference>
<dbReference type="EMBL" id="FJYW01000001">
    <property type="protein sequence ID" value="CZW53942.1"/>
    <property type="molecule type" value="Genomic_DNA"/>
</dbReference>
<comment type="caution">
    <text evidence="1">The sequence shown here is derived from an EMBL/GenBank/DDBJ whole genome shotgun (WGS) entry which is preliminary data.</text>
</comment>
<dbReference type="AlphaFoldDB" id="A0A822WDS8"/>
<gene>
    <name evidence="1" type="ORF">SAMEA2273352_00087</name>
</gene>
<accession>A0A822WDS8</accession>